<dbReference type="Gene3D" id="1.20.1280.50">
    <property type="match status" value="1"/>
</dbReference>
<feature type="domain" description="F-box" evidence="1">
    <location>
        <begin position="11"/>
        <end position="51"/>
    </location>
</feature>
<evidence type="ECO:0000259" key="1">
    <source>
        <dbReference type="SMART" id="SM00256"/>
    </source>
</evidence>
<dbReference type="EMBL" id="GBRH01228501">
    <property type="protein sequence ID" value="JAD69394.1"/>
    <property type="molecule type" value="Transcribed_RNA"/>
</dbReference>
<dbReference type="InterPro" id="IPR001810">
    <property type="entry name" value="F-box_dom"/>
</dbReference>
<reference evidence="2" key="2">
    <citation type="journal article" date="2015" name="Data Brief">
        <title>Shoot transcriptome of the giant reed, Arundo donax.</title>
        <authorList>
            <person name="Barrero R.A."/>
            <person name="Guerrero F.D."/>
            <person name="Moolhuijzen P."/>
            <person name="Goolsby J.A."/>
            <person name="Tidwell J."/>
            <person name="Bellgard S.E."/>
            <person name="Bellgard M.I."/>
        </authorList>
    </citation>
    <scope>NUCLEOTIDE SEQUENCE</scope>
    <source>
        <tissue evidence="2">Shoot tissue taken approximately 20 cm above the soil surface</tissue>
    </source>
</reference>
<name>A0A0A9BZA0_ARUDO</name>
<dbReference type="Pfam" id="PF00646">
    <property type="entry name" value="F-box"/>
    <property type="match status" value="1"/>
</dbReference>
<dbReference type="PANTHER" id="PTHR34591">
    <property type="entry name" value="OS03G0653100 PROTEIN-RELATED"/>
    <property type="match status" value="1"/>
</dbReference>
<sequence length="445" mass="51571">MEQEENLVRLLPDDALAGILRRLPHRSLAVSRCVCRAWRDTIDGRRLLLPHLLPHSVGGIFIEFNCLDSWEFLARPTTGPKVSGKIGFAGADSFIQDHCNGLLLLYQCVVNPATRRWASLPQRPPPPMGTKYFYEDEHIVFDPAVSLHYEVFTIPRILYMREPGDFNYCRFRDKSDHVIEKQEWPPSPFILPVFSSRTGQWEERSFLREGKAAGTIAEMRLASISTEKRYGVYWRGELYVHCEANFVMRISLSNNKYQVIEPPTDTDGLYLGKSEKGVYCASVDLLLRVWILKVLNGRMEWALKHQTSLKPLLAHQEYSEQSDGPWILQDINYYERHDEDASYEALEQAKIDWDSDNDNVLHNEDRVDEYIGYIDFLGFHPYKEVVFLGESMTRGLAYHLNSSKFQDLGNLYPRYYGHISGQHGLIRGAFPYTPCWIDEFPQNNY</sequence>
<dbReference type="SMART" id="SM00256">
    <property type="entry name" value="FBOX"/>
    <property type="match status" value="1"/>
</dbReference>
<evidence type="ECO:0000313" key="2">
    <source>
        <dbReference type="EMBL" id="JAD69394.1"/>
    </source>
</evidence>
<reference evidence="2" key="1">
    <citation type="submission" date="2014-09" db="EMBL/GenBank/DDBJ databases">
        <authorList>
            <person name="Magalhaes I.L.F."/>
            <person name="Oliveira U."/>
            <person name="Santos F.R."/>
            <person name="Vidigal T.H.D.A."/>
            <person name="Brescovit A.D."/>
            <person name="Santos A.J."/>
        </authorList>
    </citation>
    <scope>NUCLEOTIDE SEQUENCE</scope>
    <source>
        <tissue evidence="2">Shoot tissue taken approximately 20 cm above the soil surface</tissue>
    </source>
</reference>
<dbReference type="InterPro" id="IPR036047">
    <property type="entry name" value="F-box-like_dom_sf"/>
</dbReference>
<accession>A0A0A9BZA0</accession>
<organism evidence="2">
    <name type="scientific">Arundo donax</name>
    <name type="common">Giant reed</name>
    <name type="synonym">Donax arundinaceus</name>
    <dbReference type="NCBI Taxonomy" id="35708"/>
    <lineage>
        <taxon>Eukaryota</taxon>
        <taxon>Viridiplantae</taxon>
        <taxon>Streptophyta</taxon>
        <taxon>Embryophyta</taxon>
        <taxon>Tracheophyta</taxon>
        <taxon>Spermatophyta</taxon>
        <taxon>Magnoliopsida</taxon>
        <taxon>Liliopsida</taxon>
        <taxon>Poales</taxon>
        <taxon>Poaceae</taxon>
        <taxon>PACMAD clade</taxon>
        <taxon>Arundinoideae</taxon>
        <taxon>Arundineae</taxon>
        <taxon>Arundo</taxon>
    </lineage>
</organism>
<proteinExistence type="predicted"/>
<protein>
    <recommendedName>
        <fullName evidence="1">F-box domain-containing protein</fullName>
    </recommendedName>
</protein>
<dbReference type="PANTHER" id="PTHR34591:SF52">
    <property type="entry name" value="F-BOX DOMAIN-CONTAINING PROTEIN"/>
    <property type="match status" value="1"/>
</dbReference>
<dbReference type="AlphaFoldDB" id="A0A0A9BZA0"/>
<dbReference type="SUPFAM" id="SSF81383">
    <property type="entry name" value="F-box domain"/>
    <property type="match status" value="1"/>
</dbReference>